<dbReference type="eggNOG" id="COG0732">
    <property type="taxonomic scope" value="Bacteria"/>
</dbReference>
<gene>
    <name evidence="5" type="ordered locus">Tresu_0584</name>
</gene>
<dbReference type="InterPro" id="IPR051212">
    <property type="entry name" value="Type-I_RE_S_subunit"/>
</dbReference>
<dbReference type="SUPFAM" id="SSF116734">
    <property type="entry name" value="DNA methylase specificity domain"/>
    <property type="match status" value="1"/>
</dbReference>
<organism evidence="5 6">
    <name type="scientific">Treponema succinifaciens (strain ATCC 33096 / DSM 2489 / 6091)</name>
    <dbReference type="NCBI Taxonomy" id="869209"/>
    <lineage>
        <taxon>Bacteria</taxon>
        <taxon>Pseudomonadati</taxon>
        <taxon>Spirochaetota</taxon>
        <taxon>Spirochaetia</taxon>
        <taxon>Spirochaetales</taxon>
        <taxon>Treponemataceae</taxon>
        <taxon>Treponema</taxon>
    </lineage>
</organism>
<proteinExistence type="inferred from homology"/>
<reference evidence="6" key="2">
    <citation type="submission" date="2011-04" db="EMBL/GenBank/DDBJ databases">
        <title>The complete genome of chromosome of Treponema succinifaciens DSM 2489.</title>
        <authorList>
            <person name="Lucas S."/>
            <person name="Copeland A."/>
            <person name="Lapidus A."/>
            <person name="Bruce D."/>
            <person name="Goodwin L."/>
            <person name="Pitluck S."/>
            <person name="Peters L."/>
            <person name="Kyrpides N."/>
            <person name="Mavromatis K."/>
            <person name="Ivanova N."/>
            <person name="Ovchinnikova G."/>
            <person name="Teshima H."/>
            <person name="Detter J.C."/>
            <person name="Tapia R."/>
            <person name="Han C."/>
            <person name="Land M."/>
            <person name="Hauser L."/>
            <person name="Markowitz V."/>
            <person name="Cheng J.-F."/>
            <person name="Hugenholtz P."/>
            <person name="Woyke T."/>
            <person name="Wu D."/>
            <person name="Gronow S."/>
            <person name="Wellnitz S."/>
            <person name="Brambilla E."/>
            <person name="Klenk H.-P."/>
            <person name="Eisen J.A."/>
        </authorList>
    </citation>
    <scope>NUCLEOTIDE SEQUENCE [LARGE SCALE GENOMIC DNA]</scope>
    <source>
        <strain evidence="6">ATCC 33096 / DSM 2489 / 6091</strain>
    </source>
</reference>
<reference evidence="5 6" key="1">
    <citation type="journal article" date="2011" name="Stand. Genomic Sci.">
        <title>Complete genome sequence of Treponema succinifaciens type strain (6091).</title>
        <authorList>
            <person name="Han C."/>
            <person name="Gronow S."/>
            <person name="Teshima H."/>
            <person name="Lapidus A."/>
            <person name="Nolan M."/>
            <person name="Lucas S."/>
            <person name="Hammon N."/>
            <person name="Deshpande S."/>
            <person name="Cheng J.F."/>
            <person name="Zeytun A."/>
            <person name="Tapia R."/>
            <person name="Goodwin L."/>
            <person name="Pitluck S."/>
            <person name="Liolios K."/>
            <person name="Pagani I."/>
            <person name="Ivanova N."/>
            <person name="Mavromatis K."/>
            <person name="Mikhailova N."/>
            <person name="Huntemann M."/>
            <person name="Pati A."/>
            <person name="Chen A."/>
            <person name="Palaniappan K."/>
            <person name="Land M."/>
            <person name="Hauser L."/>
            <person name="Brambilla E.M."/>
            <person name="Rohde M."/>
            <person name="Goker M."/>
            <person name="Woyke T."/>
            <person name="Bristow J."/>
            <person name="Eisen J.A."/>
            <person name="Markowitz V."/>
            <person name="Hugenholtz P."/>
            <person name="Kyrpides N.C."/>
            <person name="Klenk H.P."/>
            <person name="Detter J.C."/>
        </authorList>
    </citation>
    <scope>NUCLEOTIDE SEQUENCE [LARGE SCALE GENOMIC DNA]</scope>
    <source>
        <strain evidence="6">ATCC 33096 / DSM 2489 / 6091</strain>
    </source>
</reference>
<dbReference type="GO" id="GO:0009307">
    <property type="term" value="P:DNA restriction-modification system"/>
    <property type="evidence" value="ECO:0007669"/>
    <property type="project" value="UniProtKB-KW"/>
</dbReference>
<dbReference type="PANTHER" id="PTHR43140">
    <property type="entry name" value="TYPE-1 RESTRICTION ENZYME ECOKI SPECIFICITY PROTEIN"/>
    <property type="match status" value="1"/>
</dbReference>
<dbReference type="Proteomes" id="UP000006852">
    <property type="component" value="Chromosome"/>
</dbReference>
<comment type="similarity">
    <text evidence="1">Belongs to the type-I restriction system S methylase family.</text>
</comment>
<evidence type="ECO:0000313" key="5">
    <source>
        <dbReference type="EMBL" id="AEB13525.1"/>
    </source>
</evidence>
<dbReference type="InterPro" id="IPR000055">
    <property type="entry name" value="Restrct_endonuc_typeI_TRD"/>
</dbReference>
<dbReference type="OrthoDB" id="9811611at2"/>
<dbReference type="AlphaFoldDB" id="F2NRI3"/>
<dbReference type="GO" id="GO:0003677">
    <property type="term" value="F:DNA binding"/>
    <property type="evidence" value="ECO:0007669"/>
    <property type="project" value="UniProtKB-KW"/>
</dbReference>
<dbReference type="Pfam" id="PF01420">
    <property type="entry name" value="Methylase_S"/>
    <property type="match status" value="1"/>
</dbReference>
<dbReference type="PANTHER" id="PTHR43140:SF1">
    <property type="entry name" value="TYPE I RESTRICTION ENZYME ECOKI SPECIFICITY SUBUNIT"/>
    <property type="match status" value="1"/>
</dbReference>
<name>F2NRI3_TRES6</name>
<sequence length="267" mass="30331">MGAKELKAAILQEAISGRLVPQIASEGNARDLLEEIRKEKLSHGLDFANAKSGKRKSKKETALADSNPCDIKEDEIPFEIPENWCWCRLGEIVYNNGQKIPDKEFSYIDIGSIDNLHQKLNDKENFVSPEQAPSRARKIVKKGDIIYATVRPYLHNMCIIDKDFEKEPIASTGFAVLACYPQINNQYLFYYLLSPSFDNYANDTENSKGVAYPAINDDKLYKGVIPLPPLAEQKRIVRALEAILPVIDEYRKKEEELARLILSRKII</sequence>
<keyword evidence="3" id="KW-0238">DNA-binding</keyword>
<dbReference type="HOGENOM" id="CLU_021095_3_2_12"/>
<feature type="domain" description="Type I restriction modification DNA specificity" evidence="4">
    <location>
        <begin position="81"/>
        <end position="254"/>
    </location>
</feature>
<keyword evidence="2" id="KW-0680">Restriction system</keyword>
<dbReference type="STRING" id="869209.Tresu_0584"/>
<dbReference type="REBASE" id="34434">
    <property type="entry name" value="S1.Tsu2489ORF585P"/>
</dbReference>
<dbReference type="Gene3D" id="3.90.220.20">
    <property type="entry name" value="DNA methylase specificity domains"/>
    <property type="match status" value="1"/>
</dbReference>
<dbReference type="KEGG" id="tsu:Tresu_0584"/>
<dbReference type="GeneID" id="302997787"/>
<evidence type="ECO:0000313" key="6">
    <source>
        <dbReference type="Proteomes" id="UP000006852"/>
    </source>
</evidence>
<dbReference type="InterPro" id="IPR044946">
    <property type="entry name" value="Restrct_endonuc_typeI_TRD_sf"/>
</dbReference>
<dbReference type="RefSeq" id="WP_013700832.1">
    <property type="nucleotide sequence ID" value="NC_015385.1"/>
</dbReference>
<keyword evidence="6" id="KW-1185">Reference proteome</keyword>
<protein>
    <submittedName>
        <fullName evidence="5">Restriction modification system DNA specificity domain protein</fullName>
    </submittedName>
</protein>
<evidence type="ECO:0000259" key="4">
    <source>
        <dbReference type="Pfam" id="PF01420"/>
    </source>
</evidence>
<dbReference type="EMBL" id="CP002631">
    <property type="protein sequence ID" value="AEB13525.1"/>
    <property type="molecule type" value="Genomic_DNA"/>
</dbReference>
<evidence type="ECO:0000256" key="2">
    <source>
        <dbReference type="ARBA" id="ARBA00022747"/>
    </source>
</evidence>
<evidence type="ECO:0000256" key="3">
    <source>
        <dbReference type="ARBA" id="ARBA00023125"/>
    </source>
</evidence>
<accession>F2NRI3</accession>
<evidence type="ECO:0000256" key="1">
    <source>
        <dbReference type="ARBA" id="ARBA00010923"/>
    </source>
</evidence>